<dbReference type="Proteomes" id="UP000694403">
    <property type="component" value="Unplaced"/>
</dbReference>
<dbReference type="PANTHER" id="PTHR10424:SF73">
    <property type="entry name" value="ENDOGENOUS RETROVIRUS GROUP FC1 ENV POLYPROTEIN-RELATED"/>
    <property type="match status" value="1"/>
</dbReference>
<feature type="chain" id="PRO_5034940713" description="Envelope protein syncytin-Car1" evidence="3">
    <location>
        <begin position="27"/>
        <end position="456"/>
    </location>
</feature>
<dbReference type="Pfam" id="PF00429">
    <property type="entry name" value="TLV_coat"/>
    <property type="match status" value="1"/>
</dbReference>
<keyword evidence="2" id="KW-1133">Transmembrane helix</keyword>
<evidence type="ECO:0000313" key="4">
    <source>
        <dbReference type="Ensembl" id="ENSCSRP00000000791.1"/>
    </source>
</evidence>
<protein>
    <recommendedName>
        <fullName evidence="6">Envelope protein syncytin-Car1</fullName>
    </recommendedName>
</protein>
<evidence type="ECO:0000256" key="2">
    <source>
        <dbReference type="SAM" id="Phobius"/>
    </source>
</evidence>
<keyword evidence="2" id="KW-0812">Transmembrane</keyword>
<keyword evidence="2" id="KW-0472">Membrane</keyword>
<keyword evidence="3" id="KW-0732">Signal</keyword>
<evidence type="ECO:0000256" key="3">
    <source>
        <dbReference type="SAM" id="SignalP"/>
    </source>
</evidence>
<feature type="transmembrane region" description="Helical" evidence="2">
    <location>
        <begin position="376"/>
        <end position="397"/>
    </location>
</feature>
<evidence type="ECO:0000256" key="1">
    <source>
        <dbReference type="ARBA" id="ARBA00023157"/>
    </source>
</evidence>
<dbReference type="PANTHER" id="PTHR10424">
    <property type="entry name" value="VIRAL ENVELOPE PROTEIN"/>
    <property type="match status" value="1"/>
</dbReference>
<proteinExistence type="predicted"/>
<feature type="signal peptide" evidence="3">
    <location>
        <begin position="1"/>
        <end position="26"/>
    </location>
</feature>
<accession>A0A8C3RM68</accession>
<evidence type="ECO:0000313" key="5">
    <source>
        <dbReference type="Proteomes" id="UP000694403"/>
    </source>
</evidence>
<dbReference type="Gene3D" id="1.10.287.210">
    <property type="match status" value="1"/>
</dbReference>
<dbReference type="AlphaFoldDB" id="A0A8C3RM68"/>
<organism evidence="4 5">
    <name type="scientific">Chelydra serpentina</name>
    <name type="common">Snapping turtle</name>
    <name type="synonym">Testudo serpentina</name>
    <dbReference type="NCBI Taxonomy" id="8475"/>
    <lineage>
        <taxon>Eukaryota</taxon>
        <taxon>Metazoa</taxon>
        <taxon>Chordata</taxon>
        <taxon>Craniata</taxon>
        <taxon>Vertebrata</taxon>
        <taxon>Euteleostomi</taxon>
        <taxon>Archelosauria</taxon>
        <taxon>Testudinata</taxon>
        <taxon>Testudines</taxon>
        <taxon>Cryptodira</taxon>
        <taxon>Durocryptodira</taxon>
        <taxon>Americhelydia</taxon>
        <taxon>Chelydroidea</taxon>
        <taxon>Chelydridae</taxon>
        <taxon>Chelydra</taxon>
    </lineage>
</organism>
<sequence length="456" mass="51031">MGPLPSVGQGTLACLVFCFLCHMVFAYFEDNALVKLSYHSARLLNVSDCWVCTLMPSGAEMGLPMIPVNVTAPTYLMVPPTKGEWCWLCNGSGPFLGRSQCNHTLLSVGRWDKNGSSKVWVNQSSLSELWWTTWNQTFHDFVHCEKDVNNWRCLWLTIRKTGVVSNFDGYYARFVDTYLTKGCNIAFPALVGHHWVCGNRAYCVLPRNWSGCCYPALLLPPIKIYKTFPHKRLQNYRDILDAQDIIKKNQPLTWSFLGFRGLVKLTNSLIRLQAVVEILANDTGESLQLLATEQQALRKMTVQNRLALDIVLASKGGVCGLINQECCVYVPDVADQVIDRAQQLEKVSYVPPQPPPTAWWSALWSWLPSLGWIREAIIGLLCFLLVGVMLCCCFQCLGNLPAVCSAFLHWSKPKAATLQLLTLSEVQEIRCKLDAKYKPQGEPMKSGALIGSKGGV</sequence>
<reference evidence="4" key="1">
    <citation type="submission" date="2025-08" db="UniProtKB">
        <authorList>
            <consortium name="Ensembl"/>
        </authorList>
    </citation>
    <scope>IDENTIFICATION</scope>
</reference>
<evidence type="ECO:0008006" key="6">
    <source>
        <dbReference type="Google" id="ProtNLM"/>
    </source>
</evidence>
<dbReference type="Ensembl" id="ENSCSRT00000000812.1">
    <property type="protein sequence ID" value="ENSCSRP00000000791.1"/>
    <property type="gene ID" value="ENSCSRG00000000642.1"/>
</dbReference>
<keyword evidence="1" id="KW-1015">Disulfide bond</keyword>
<keyword evidence="5" id="KW-1185">Reference proteome</keyword>
<dbReference type="SUPFAM" id="SSF58069">
    <property type="entry name" value="Virus ectodomain"/>
    <property type="match status" value="1"/>
</dbReference>
<name>A0A8C3RM68_CHESE</name>
<dbReference type="InterPro" id="IPR018154">
    <property type="entry name" value="TLV/ENV_coat_polyprotein"/>
</dbReference>
<reference evidence="4" key="2">
    <citation type="submission" date="2025-09" db="UniProtKB">
        <authorList>
            <consortium name="Ensembl"/>
        </authorList>
    </citation>
    <scope>IDENTIFICATION</scope>
</reference>